<dbReference type="GO" id="GO:0046872">
    <property type="term" value="F:metal ion binding"/>
    <property type="evidence" value="ECO:0007669"/>
    <property type="project" value="UniProtKB-KW"/>
</dbReference>
<name>A0A1V9YKW6_ACHHY</name>
<dbReference type="Gene3D" id="4.10.1130.20">
    <property type="match status" value="2"/>
</dbReference>
<dbReference type="AlphaFoldDB" id="A0A1V9YKW6"/>
<evidence type="ECO:0000313" key="6">
    <source>
        <dbReference type="EMBL" id="OQR86374.1"/>
    </source>
</evidence>
<dbReference type="InterPro" id="IPR007051">
    <property type="entry name" value="CHORD_dom"/>
</dbReference>
<organism evidence="6 7">
    <name type="scientific">Achlya hypogyna</name>
    <name type="common">Oomycete</name>
    <name type="synonym">Protoachlya hypogyna</name>
    <dbReference type="NCBI Taxonomy" id="1202772"/>
    <lineage>
        <taxon>Eukaryota</taxon>
        <taxon>Sar</taxon>
        <taxon>Stramenopiles</taxon>
        <taxon>Oomycota</taxon>
        <taxon>Saprolegniomycetes</taxon>
        <taxon>Saprolegniales</taxon>
        <taxon>Achlyaceae</taxon>
        <taxon>Achlya</taxon>
    </lineage>
</organism>
<gene>
    <name evidence="6" type="ORF">ACHHYP_10608</name>
</gene>
<dbReference type="PROSITE" id="PS51401">
    <property type="entry name" value="CHORD"/>
    <property type="match status" value="2"/>
</dbReference>
<sequence>MGGTESIPVQPEGARLKKIYLHFEEGDEAHHLTLKLTIPSKWSGATIDRLKEFFLETYNEKRPNNKVDPAQFHLEGPENRILRGDETIHDTIKSRDDIYVKSGPSTFKHKKDPLDGRTLAGSPANDDHTEEREREAPKELVQCKNFGCREKFVDSENHELACRYHKAPPTFHDTKKGWSCCSSKMVYDWDDFEKIEPCTVGFHSAVGNQAPVVPAAPIALPTPVVAAPAAPLKSIDDYNKANPDAATSVASITAKPAPPKRTDGKAKCVNYGCQAEYFVDINNDKSCAHHAGAPVFHDSGKYWSCCPKEVKYDFDEFLKVPGCTVGPHKDVRD</sequence>
<proteinExistence type="predicted"/>
<feature type="compositionally biased region" description="Basic and acidic residues" evidence="4">
    <location>
        <begin position="125"/>
        <end position="136"/>
    </location>
</feature>
<dbReference type="InterPro" id="IPR039790">
    <property type="entry name" value="CHRD1"/>
</dbReference>
<feature type="region of interest" description="Disordered" evidence="4">
    <location>
        <begin position="103"/>
        <end position="136"/>
    </location>
</feature>
<dbReference type="Pfam" id="PF04968">
    <property type="entry name" value="CHORD"/>
    <property type="match status" value="2"/>
</dbReference>
<protein>
    <recommendedName>
        <fullName evidence="5">CHORD domain-containing protein</fullName>
    </recommendedName>
</protein>
<dbReference type="STRING" id="1202772.A0A1V9YKW6"/>
<feature type="domain" description="CHORD" evidence="5">
    <location>
        <begin position="268"/>
        <end position="328"/>
    </location>
</feature>
<evidence type="ECO:0000256" key="4">
    <source>
        <dbReference type="SAM" id="MobiDB-lite"/>
    </source>
</evidence>
<dbReference type="EMBL" id="JNBR01001511">
    <property type="protein sequence ID" value="OQR86374.1"/>
    <property type="molecule type" value="Genomic_DNA"/>
</dbReference>
<keyword evidence="2" id="KW-0677">Repeat</keyword>
<keyword evidence="7" id="KW-1185">Reference proteome</keyword>
<evidence type="ECO:0000259" key="5">
    <source>
        <dbReference type="PROSITE" id="PS51401"/>
    </source>
</evidence>
<evidence type="ECO:0000313" key="7">
    <source>
        <dbReference type="Proteomes" id="UP000243579"/>
    </source>
</evidence>
<keyword evidence="1" id="KW-0479">Metal-binding</keyword>
<evidence type="ECO:0000256" key="1">
    <source>
        <dbReference type="ARBA" id="ARBA00022723"/>
    </source>
</evidence>
<evidence type="ECO:0000256" key="3">
    <source>
        <dbReference type="ARBA" id="ARBA00022833"/>
    </source>
</evidence>
<dbReference type="Proteomes" id="UP000243579">
    <property type="component" value="Unassembled WGS sequence"/>
</dbReference>
<reference evidence="6 7" key="1">
    <citation type="journal article" date="2014" name="Genome Biol. Evol.">
        <title>The secreted proteins of Achlya hypogyna and Thraustotheca clavata identify the ancestral oomycete secretome and reveal gene acquisitions by horizontal gene transfer.</title>
        <authorList>
            <person name="Misner I."/>
            <person name="Blouin N."/>
            <person name="Leonard G."/>
            <person name="Richards T.A."/>
            <person name="Lane C.E."/>
        </authorList>
    </citation>
    <scope>NUCLEOTIDE SEQUENCE [LARGE SCALE GENOMIC DNA]</scope>
    <source>
        <strain evidence="6 7">ATCC 48635</strain>
    </source>
</reference>
<evidence type="ECO:0000256" key="2">
    <source>
        <dbReference type="ARBA" id="ARBA00022737"/>
    </source>
</evidence>
<dbReference type="OrthoDB" id="10261079at2759"/>
<comment type="caution">
    <text evidence="6">The sequence shown here is derived from an EMBL/GenBank/DDBJ whole genome shotgun (WGS) entry which is preliminary data.</text>
</comment>
<keyword evidence="3" id="KW-0862">Zinc</keyword>
<dbReference type="PANTHER" id="PTHR46983:SF3">
    <property type="entry name" value="CHPADIPLOID STATE MAINTENANCE PROTEIN CHPA"/>
    <property type="match status" value="1"/>
</dbReference>
<dbReference type="PANTHER" id="PTHR46983">
    <property type="entry name" value="CYSTEINE AND HISTIDINE-RICH DOMAIN-CONTAINING PROTEIN 1"/>
    <property type="match status" value="1"/>
</dbReference>
<feature type="domain" description="CHORD" evidence="5">
    <location>
        <begin position="143"/>
        <end position="203"/>
    </location>
</feature>
<accession>A0A1V9YKW6</accession>